<keyword evidence="2" id="KW-1185">Reference proteome</keyword>
<accession>A0A517VG86</accession>
<name>A0A517VG86_9PLAN</name>
<dbReference type="EMBL" id="CP036343">
    <property type="protein sequence ID" value="QDT92014.1"/>
    <property type="molecule type" value="Genomic_DNA"/>
</dbReference>
<protein>
    <submittedName>
        <fullName evidence="1">Uncharacterized protein</fullName>
    </submittedName>
</protein>
<gene>
    <name evidence="1" type="ORF">Pan161_36780</name>
</gene>
<dbReference type="AlphaFoldDB" id="A0A517VG86"/>
<reference evidence="1 2" key="1">
    <citation type="submission" date="2019-02" db="EMBL/GenBank/DDBJ databases">
        <title>Deep-cultivation of Planctomycetes and their phenomic and genomic characterization uncovers novel biology.</title>
        <authorList>
            <person name="Wiegand S."/>
            <person name="Jogler M."/>
            <person name="Boedeker C."/>
            <person name="Pinto D."/>
            <person name="Vollmers J."/>
            <person name="Rivas-Marin E."/>
            <person name="Kohn T."/>
            <person name="Peeters S.H."/>
            <person name="Heuer A."/>
            <person name="Rast P."/>
            <person name="Oberbeckmann S."/>
            <person name="Bunk B."/>
            <person name="Jeske O."/>
            <person name="Meyerdierks A."/>
            <person name="Storesund J.E."/>
            <person name="Kallscheuer N."/>
            <person name="Luecker S."/>
            <person name="Lage O.M."/>
            <person name="Pohl T."/>
            <person name="Merkel B.J."/>
            <person name="Hornburger P."/>
            <person name="Mueller R.-W."/>
            <person name="Bruemmer F."/>
            <person name="Labrenz M."/>
            <person name="Spormann A.M."/>
            <person name="Op den Camp H."/>
            <person name="Overmann J."/>
            <person name="Amann R."/>
            <person name="Jetten M.S.M."/>
            <person name="Mascher T."/>
            <person name="Medema M.H."/>
            <person name="Devos D.P."/>
            <person name="Kaster A.-K."/>
            <person name="Ovreas L."/>
            <person name="Rohde M."/>
            <person name="Galperin M.Y."/>
            <person name="Jogler C."/>
        </authorList>
    </citation>
    <scope>NUCLEOTIDE SEQUENCE [LARGE SCALE GENOMIC DNA]</scope>
    <source>
        <strain evidence="1 2">Pan161</strain>
    </source>
</reference>
<evidence type="ECO:0000313" key="2">
    <source>
        <dbReference type="Proteomes" id="UP000316855"/>
    </source>
</evidence>
<dbReference type="KEGG" id="gax:Pan161_36780"/>
<dbReference type="Proteomes" id="UP000316855">
    <property type="component" value="Chromosome"/>
</dbReference>
<organism evidence="1 2">
    <name type="scientific">Gimesia algae</name>
    <dbReference type="NCBI Taxonomy" id="2527971"/>
    <lineage>
        <taxon>Bacteria</taxon>
        <taxon>Pseudomonadati</taxon>
        <taxon>Planctomycetota</taxon>
        <taxon>Planctomycetia</taxon>
        <taxon>Planctomycetales</taxon>
        <taxon>Planctomycetaceae</taxon>
        <taxon>Gimesia</taxon>
    </lineage>
</organism>
<proteinExistence type="predicted"/>
<sequence>MRTVRQISILPFSELPEFESNSMTQTPLDREEYIEQTYFFRNYRERLEDAIPSQVVLSTIYEEILATTKLPMAIDFLKGELMLTGRISDGMQKLSHYFTPFQTYIMKNAEDDKSKFDQKIALKILEREAKYRTESPSSAGMFIYQFECISRNRLGYHHGLEAISRDTQYNTDWSEWIRKLKQQLGSVDFSDLIYLRSQHFVDEQCKKPGNAEFQPRFPVLFSSQDGRIAKANHNRDPLYMFAALQRQLGYPEVPRNQPQTGKSVFHPALEARLHKIEARLQLIDSELKGNLDLNQFLVKDTRLDNLDSH</sequence>
<evidence type="ECO:0000313" key="1">
    <source>
        <dbReference type="EMBL" id="QDT92014.1"/>
    </source>
</evidence>